<dbReference type="EMBL" id="SMKI01000598">
    <property type="protein sequence ID" value="TDC62943.1"/>
    <property type="molecule type" value="Genomic_DNA"/>
</dbReference>
<gene>
    <name evidence="1" type="ORF">E1283_33205</name>
</gene>
<organism evidence="1 2">
    <name type="scientific">Streptomyces hainanensis</name>
    <dbReference type="NCBI Taxonomy" id="402648"/>
    <lineage>
        <taxon>Bacteria</taxon>
        <taxon>Bacillati</taxon>
        <taxon>Actinomycetota</taxon>
        <taxon>Actinomycetes</taxon>
        <taxon>Kitasatosporales</taxon>
        <taxon>Streptomycetaceae</taxon>
        <taxon>Streptomyces</taxon>
    </lineage>
</organism>
<name>A0A4R4SMU2_9ACTN</name>
<proteinExistence type="predicted"/>
<dbReference type="RefSeq" id="WP_132821886.1">
    <property type="nucleotide sequence ID" value="NZ_SMKI01000598.1"/>
</dbReference>
<protein>
    <submittedName>
        <fullName evidence="1">Uncharacterized protein</fullName>
    </submittedName>
</protein>
<dbReference type="OrthoDB" id="2933939at2"/>
<keyword evidence="2" id="KW-1185">Reference proteome</keyword>
<sequence length="263" mass="29269">MDRLSEITFRLPATPASRAFLGELATLWADVPYAGGDADGGLCLTPPHPAGAHPVTTFRLADVPTPEVVFSTGHAIGVWESAEPPEDHVHPAPVELADLTRRLAGQVRRIDHTGVNVPSRFVPPEGWRDLVSGLAASSALYRYPTGEEWPFVLPSTPDELADDIRDFVVGREPRFELVHETRQTRTLWQFALWTDLTRAELQRLFPEPEGFTFPELADVFRVVPVASPWPDLGLRFDLCYRVDAGPTDWETGEWLVTEGGRVR</sequence>
<comment type="caution">
    <text evidence="1">The sequence shown here is derived from an EMBL/GenBank/DDBJ whole genome shotgun (WGS) entry which is preliminary data.</text>
</comment>
<dbReference type="Proteomes" id="UP000295345">
    <property type="component" value="Unassembled WGS sequence"/>
</dbReference>
<reference evidence="1 2" key="1">
    <citation type="submission" date="2019-03" db="EMBL/GenBank/DDBJ databases">
        <title>Draft genome sequences of novel Actinobacteria.</title>
        <authorList>
            <person name="Sahin N."/>
            <person name="Ay H."/>
            <person name="Saygin H."/>
        </authorList>
    </citation>
    <scope>NUCLEOTIDE SEQUENCE [LARGE SCALE GENOMIC DNA]</scope>
    <source>
        <strain evidence="1 2">DSM 41900</strain>
    </source>
</reference>
<accession>A0A4R4SMU2</accession>
<evidence type="ECO:0000313" key="1">
    <source>
        <dbReference type="EMBL" id="TDC62943.1"/>
    </source>
</evidence>
<dbReference type="AlphaFoldDB" id="A0A4R4SMU2"/>
<evidence type="ECO:0000313" key="2">
    <source>
        <dbReference type="Proteomes" id="UP000295345"/>
    </source>
</evidence>